<dbReference type="HOGENOM" id="CLU_438453_0_0_2"/>
<dbReference type="eggNOG" id="arCOG03682">
    <property type="taxonomic scope" value="Archaea"/>
</dbReference>
<dbReference type="SUPFAM" id="SSF56112">
    <property type="entry name" value="Protein kinase-like (PK-like)"/>
    <property type="match status" value="1"/>
</dbReference>
<dbReference type="EMBL" id="CP000780">
    <property type="protein sequence ID" value="ABS56881.1"/>
    <property type="molecule type" value="Genomic_DNA"/>
</dbReference>
<evidence type="ECO:0000256" key="3">
    <source>
        <dbReference type="PROSITE-ProRule" id="PRU00339"/>
    </source>
</evidence>
<dbReference type="InterPro" id="IPR011009">
    <property type="entry name" value="Kinase-like_dom_sf"/>
</dbReference>
<dbReference type="KEGG" id="mbn:Mboo_2367"/>
<gene>
    <name evidence="5" type="ordered locus">Mboo_2367</name>
</gene>
<dbReference type="Pfam" id="PF13432">
    <property type="entry name" value="TPR_16"/>
    <property type="match status" value="1"/>
</dbReference>
<dbReference type="Proteomes" id="UP000002408">
    <property type="component" value="Chromosome"/>
</dbReference>
<dbReference type="Pfam" id="PF07714">
    <property type="entry name" value="PK_Tyr_Ser-Thr"/>
    <property type="match status" value="1"/>
</dbReference>
<dbReference type="InterPro" id="IPR019734">
    <property type="entry name" value="TPR_rpt"/>
</dbReference>
<evidence type="ECO:0000256" key="2">
    <source>
        <dbReference type="ARBA" id="ARBA00022803"/>
    </source>
</evidence>
<evidence type="ECO:0000313" key="5">
    <source>
        <dbReference type="EMBL" id="ABS56881.1"/>
    </source>
</evidence>
<dbReference type="GO" id="GO:0004672">
    <property type="term" value="F:protein kinase activity"/>
    <property type="evidence" value="ECO:0007669"/>
    <property type="project" value="InterPro"/>
</dbReference>
<feature type="repeat" description="TPR" evidence="3">
    <location>
        <begin position="465"/>
        <end position="498"/>
    </location>
</feature>
<dbReference type="GeneID" id="5411643"/>
<dbReference type="SMART" id="SM00028">
    <property type="entry name" value="TPR"/>
    <property type="match status" value="6"/>
</dbReference>
<dbReference type="Gene3D" id="1.10.510.10">
    <property type="entry name" value="Transferase(Phosphotransferase) domain 1"/>
    <property type="match status" value="1"/>
</dbReference>
<dbReference type="PANTHER" id="PTHR44943:SF8">
    <property type="entry name" value="TPR REPEAT-CONTAINING PROTEIN MJ0263"/>
    <property type="match status" value="1"/>
</dbReference>
<dbReference type="PROSITE" id="PS50011">
    <property type="entry name" value="PROTEIN_KINASE_DOM"/>
    <property type="match status" value="1"/>
</dbReference>
<evidence type="ECO:0000259" key="4">
    <source>
        <dbReference type="PROSITE" id="PS50011"/>
    </source>
</evidence>
<dbReference type="OrthoDB" id="117365at2157"/>
<keyword evidence="5" id="KW-0808">Transferase</keyword>
<reference evidence="6" key="1">
    <citation type="journal article" date="2015" name="Microbiology">
        <title>Genome of Methanoregula boonei 6A8 reveals adaptations to oligotrophic peatland environments.</title>
        <authorList>
            <person name="Braeuer S."/>
            <person name="Cadillo-Quiroz H."/>
            <person name="Kyrpides N."/>
            <person name="Woyke T."/>
            <person name="Goodwin L."/>
            <person name="Detter C."/>
            <person name="Podell S."/>
            <person name="Yavitt J.B."/>
            <person name="Zinder S.H."/>
        </authorList>
    </citation>
    <scope>NUCLEOTIDE SEQUENCE [LARGE SCALE GENOMIC DNA]</scope>
    <source>
        <strain evidence="6">DSM 21154 / JCM 14090 / 6A8</strain>
    </source>
</reference>
<dbReference type="PROSITE" id="PS50005">
    <property type="entry name" value="TPR"/>
    <property type="match status" value="6"/>
</dbReference>
<keyword evidence="1" id="KW-0677">Repeat</keyword>
<name>A7IAX0_METB6</name>
<feature type="repeat" description="TPR" evidence="3">
    <location>
        <begin position="573"/>
        <end position="606"/>
    </location>
</feature>
<dbReference type="Gene3D" id="1.25.40.10">
    <property type="entry name" value="Tetratricopeptide repeat domain"/>
    <property type="match status" value="3"/>
</dbReference>
<keyword evidence="2 3" id="KW-0802">TPR repeat</keyword>
<dbReference type="STRING" id="456442.Mboo_2367"/>
<feature type="repeat" description="TPR" evidence="3">
    <location>
        <begin position="539"/>
        <end position="572"/>
    </location>
</feature>
<dbReference type="AlphaFoldDB" id="A7IAX0"/>
<dbReference type="InterPro" id="IPR051685">
    <property type="entry name" value="Ycf3/AcsC/BcsC/TPR_MFPF"/>
</dbReference>
<evidence type="ECO:0000313" key="6">
    <source>
        <dbReference type="Proteomes" id="UP000002408"/>
    </source>
</evidence>
<protein>
    <submittedName>
        <fullName evidence="5">Protein kinase</fullName>
    </submittedName>
</protein>
<feature type="repeat" description="TPR" evidence="3">
    <location>
        <begin position="397"/>
        <end position="430"/>
    </location>
</feature>
<dbReference type="PANTHER" id="PTHR44943">
    <property type="entry name" value="CELLULOSE SYNTHASE OPERON PROTEIN C"/>
    <property type="match status" value="1"/>
</dbReference>
<dbReference type="SMART" id="SM00220">
    <property type="entry name" value="S_TKc"/>
    <property type="match status" value="1"/>
</dbReference>
<sequence length="623" mass="70045">MGWRQKIVDLFFESEDPPRSHPASSRAWTAGYLVKNRYELLEITKSDQYVTYTARDQTAKKTLSIITVPDNLVNDAGAVQDFMDGADEWVSLGHHTNIVFADFVEMVDGRPLLFSEYTGNGVLRQYLKSFPLEKTLDFAIQFCTGMEYAHEKLETFHGSIRPSSVMVQKNPVFRFGHCYKIRDFGIAQSFPQDPRIVHGKYPADTGTFSFTPPELFPQKIKENFSFHGTASTKSDIYAFGVLLYVMATGKMPFYGPDEIFCGCPERPLSSNPKVPESLDRLIGRCMKRRPEDRYADFGEIKNELKRVFRELTGEEYAVIGRKDSWAHNDWNSTREVFVEPDSACFDEVVTAFECSILLEPENIQSLVNKGDFLAELGRFDEAVSAYARALELSPNDARVWNNKGTLLARCGRLKEAVSAYSRGLELSPGDARAWNNKGVLLAELGRLEEAVTAYTRALELAPADVKIWNNKGDALAELGRFDEAVSAFRHVCTVDPEDTDAWYSTGGSPAPLGRFETALAFETPLPNLPRENTSRPREAEKWYCEGESLARRGKFEEAVSAYDHAITLKPDYADAWLNKGTAYGILGKDRDAVRCFGKFVQMAPPESAAQVREVEQLIGQMKP</sequence>
<dbReference type="SUPFAM" id="SSF48452">
    <property type="entry name" value="TPR-like"/>
    <property type="match status" value="1"/>
</dbReference>
<dbReference type="InterPro" id="IPR000719">
    <property type="entry name" value="Prot_kinase_dom"/>
</dbReference>
<dbReference type="InterPro" id="IPR011990">
    <property type="entry name" value="TPR-like_helical_dom_sf"/>
</dbReference>
<accession>A7IAX0</accession>
<keyword evidence="6" id="KW-1185">Reference proteome</keyword>
<feature type="domain" description="Protein kinase" evidence="4">
    <location>
        <begin position="1"/>
        <end position="308"/>
    </location>
</feature>
<evidence type="ECO:0000256" key="1">
    <source>
        <dbReference type="ARBA" id="ARBA00022737"/>
    </source>
</evidence>
<dbReference type="eggNOG" id="arCOG03038">
    <property type="taxonomic scope" value="Archaea"/>
</dbReference>
<dbReference type="RefSeq" id="WP_012107943.1">
    <property type="nucleotide sequence ID" value="NC_009712.1"/>
</dbReference>
<dbReference type="Pfam" id="PF13414">
    <property type="entry name" value="TPR_11"/>
    <property type="match status" value="2"/>
</dbReference>
<feature type="repeat" description="TPR" evidence="3">
    <location>
        <begin position="431"/>
        <end position="464"/>
    </location>
</feature>
<organism evidence="5 6">
    <name type="scientific">Methanoregula boonei (strain DSM 21154 / JCM 14090 / 6A8)</name>
    <dbReference type="NCBI Taxonomy" id="456442"/>
    <lineage>
        <taxon>Archaea</taxon>
        <taxon>Methanobacteriati</taxon>
        <taxon>Methanobacteriota</taxon>
        <taxon>Stenosarchaea group</taxon>
        <taxon>Methanomicrobia</taxon>
        <taxon>Methanomicrobiales</taxon>
        <taxon>Methanoregulaceae</taxon>
        <taxon>Methanoregula</taxon>
    </lineage>
</organism>
<dbReference type="PROSITE" id="PS50293">
    <property type="entry name" value="TPR_REGION"/>
    <property type="match status" value="2"/>
</dbReference>
<dbReference type="InterPro" id="IPR001245">
    <property type="entry name" value="Ser-Thr/Tyr_kinase_cat_dom"/>
</dbReference>
<feature type="repeat" description="TPR" evidence="3">
    <location>
        <begin position="363"/>
        <end position="396"/>
    </location>
</feature>
<keyword evidence="5" id="KW-0418">Kinase</keyword>
<dbReference type="GO" id="GO:0005524">
    <property type="term" value="F:ATP binding"/>
    <property type="evidence" value="ECO:0007669"/>
    <property type="project" value="InterPro"/>
</dbReference>
<proteinExistence type="predicted"/>